<dbReference type="Proteomes" id="UP000542776">
    <property type="component" value="Unassembled WGS sequence"/>
</dbReference>
<feature type="region of interest" description="Disordered" evidence="5">
    <location>
        <begin position="427"/>
        <end position="493"/>
    </location>
</feature>
<comment type="caution">
    <text evidence="8">The sequence shown here is derived from an EMBL/GenBank/DDBJ whole genome shotgun (WGS) entry which is preliminary data.</text>
</comment>
<evidence type="ECO:0000256" key="2">
    <source>
        <dbReference type="ARBA" id="ARBA00022692"/>
    </source>
</evidence>
<dbReference type="InterPro" id="IPR016982">
    <property type="entry name" value="Mms48"/>
</dbReference>
<evidence type="ECO:0000313" key="9">
    <source>
        <dbReference type="Proteomes" id="UP000542776"/>
    </source>
</evidence>
<reference evidence="8 9" key="1">
    <citation type="submission" date="2020-08" db="EMBL/GenBank/DDBJ databases">
        <title>Genomic Encyclopedia of Type Strains, Phase IV (KMG-IV): sequencing the most valuable type-strain genomes for metagenomic binning, comparative biology and taxonomic classification.</title>
        <authorList>
            <person name="Goeker M."/>
        </authorList>
    </citation>
    <scope>NUCLEOTIDE SEQUENCE [LARGE SCALE GENOMIC DNA]</scope>
    <source>
        <strain evidence="8 9">DSM 102238</strain>
    </source>
</reference>
<dbReference type="RefSeq" id="WP_246392678.1">
    <property type="nucleotide sequence ID" value="NZ_JACIEK010000001.1"/>
</dbReference>
<dbReference type="EMBL" id="JACIEK010000001">
    <property type="protein sequence ID" value="MBB3997427.1"/>
    <property type="molecule type" value="Genomic_DNA"/>
</dbReference>
<name>A0A7W6H3U0_9HYPH</name>
<dbReference type="AlphaFoldDB" id="A0A7W6H3U0"/>
<keyword evidence="4 6" id="KW-0472">Membrane</keyword>
<dbReference type="PIRSF" id="PIRSF031802">
    <property type="entry name" value="UCP031802"/>
    <property type="match status" value="1"/>
</dbReference>
<evidence type="ECO:0000313" key="8">
    <source>
        <dbReference type="EMBL" id="MBB3997427.1"/>
    </source>
</evidence>
<dbReference type="Gene3D" id="1.25.40.10">
    <property type="entry name" value="Tetratricopeptide repeat domain"/>
    <property type="match status" value="1"/>
</dbReference>
<dbReference type="Pfam" id="PF07219">
    <property type="entry name" value="HemY_N"/>
    <property type="match status" value="1"/>
</dbReference>
<proteinExistence type="predicted"/>
<dbReference type="SUPFAM" id="SSF48452">
    <property type="entry name" value="TPR-like"/>
    <property type="match status" value="2"/>
</dbReference>
<keyword evidence="2 6" id="KW-0812">Transmembrane</keyword>
<evidence type="ECO:0000256" key="4">
    <source>
        <dbReference type="ARBA" id="ARBA00023136"/>
    </source>
</evidence>
<organism evidence="8 9">
    <name type="scientific">Aureimonas pseudogalii</name>
    <dbReference type="NCBI Taxonomy" id="1744844"/>
    <lineage>
        <taxon>Bacteria</taxon>
        <taxon>Pseudomonadati</taxon>
        <taxon>Pseudomonadota</taxon>
        <taxon>Alphaproteobacteria</taxon>
        <taxon>Hyphomicrobiales</taxon>
        <taxon>Aurantimonadaceae</taxon>
        <taxon>Aureimonas</taxon>
    </lineage>
</organism>
<gene>
    <name evidence="8" type="ORF">GGR04_001248</name>
</gene>
<keyword evidence="9" id="KW-1185">Reference proteome</keyword>
<feature type="domain" description="HemY N-terminal" evidence="7">
    <location>
        <begin position="26"/>
        <end position="133"/>
    </location>
</feature>
<sequence length="493" mass="52794">MLRILAFFLIVLAAGLGFAWLADNPGSVSLVWQGQEVGTSFTVFVILELALVVAAAFAFWLVRGFFKAPDRVSRFFSNRRRDKGYRALSAGMIAAGAGDALIARRMTKQAEKLLVNRREPMLRFLDAQTALIEGDHARARSIFETLESDPETRLVGLRGLFLEAERLGDREAARNYAERAVRIAPHVPWAGGAVLDLKAAQGDYDGALAILEAQRDSRLVDKAESRRLRAVLLTGKALELADADPTGAKTAAREAQKLAPELVPAAVVAAKAMIRLGDAKGATKALETAWKAEPHPELAALYIHVRPGDGVAERLKRARALAALQPGHVESHLAVAHAALDAREFELARTEALAAADKGPRESVYLLLADIEDGETGNEALVRQWMSRALHAPKDPSWSAEGAPGAQWLPVSPTTGRLDAFQWSTPKATAPSAAPGGDPMRVITDHYPRSAESAPAAGRPVAPSSTSSDARPVIVAPLVAGSETDRREMPAGV</sequence>
<feature type="transmembrane region" description="Helical" evidence="6">
    <location>
        <begin position="83"/>
        <end position="103"/>
    </location>
</feature>
<evidence type="ECO:0000256" key="1">
    <source>
        <dbReference type="ARBA" id="ARBA00004370"/>
    </source>
</evidence>
<evidence type="ECO:0000256" key="6">
    <source>
        <dbReference type="SAM" id="Phobius"/>
    </source>
</evidence>
<dbReference type="InterPro" id="IPR011990">
    <property type="entry name" value="TPR-like_helical_dom_sf"/>
</dbReference>
<evidence type="ECO:0000256" key="5">
    <source>
        <dbReference type="SAM" id="MobiDB-lite"/>
    </source>
</evidence>
<evidence type="ECO:0000259" key="7">
    <source>
        <dbReference type="Pfam" id="PF07219"/>
    </source>
</evidence>
<accession>A0A7W6H3U0</accession>
<protein>
    <submittedName>
        <fullName evidence="8">HemY protein</fullName>
    </submittedName>
</protein>
<evidence type="ECO:0000256" key="3">
    <source>
        <dbReference type="ARBA" id="ARBA00022989"/>
    </source>
</evidence>
<dbReference type="InterPro" id="IPR010817">
    <property type="entry name" value="HemY_N"/>
</dbReference>
<keyword evidence="3 6" id="KW-1133">Transmembrane helix</keyword>
<dbReference type="GO" id="GO:0016020">
    <property type="term" value="C:membrane"/>
    <property type="evidence" value="ECO:0007669"/>
    <property type="project" value="UniProtKB-SubCell"/>
</dbReference>
<feature type="compositionally biased region" description="Basic and acidic residues" evidence="5">
    <location>
        <begin position="483"/>
        <end position="493"/>
    </location>
</feature>
<comment type="subcellular location">
    <subcellularLocation>
        <location evidence="1">Membrane</location>
    </subcellularLocation>
</comment>
<feature type="transmembrane region" description="Helical" evidence="6">
    <location>
        <begin position="37"/>
        <end position="62"/>
    </location>
</feature>